<name>A0A494X8N8_9BURK</name>
<dbReference type="AlphaFoldDB" id="A0A494X8N8"/>
<dbReference type="Proteomes" id="UP000280434">
    <property type="component" value="Unassembled WGS sequence"/>
</dbReference>
<comment type="caution">
    <text evidence="2">The sequence shown here is derived from an EMBL/GenBank/DDBJ whole genome shotgun (WGS) entry which is preliminary data.</text>
</comment>
<keyword evidence="3" id="KW-1185">Reference proteome</keyword>
<dbReference type="EMBL" id="RBZV01000006">
    <property type="protein sequence ID" value="RKP46820.1"/>
    <property type="molecule type" value="Genomic_DNA"/>
</dbReference>
<feature type="region of interest" description="Disordered" evidence="1">
    <location>
        <begin position="1"/>
        <end position="75"/>
    </location>
</feature>
<organism evidence="2 3">
    <name type="scientific">Trinickia fusca</name>
    <dbReference type="NCBI Taxonomy" id="2419777"/>
    <lineage>
        <taxon>Bacteria</taxon>
        <taxon>Pseudomonadati</taxon>
        <taxon>Pseudomonadota</taxon>
        <taxon>Betaproteobacteria</taxon>
        <taxon>Burkholderiales</taxon>
        <taxon>Burkholderiaceae</taxon>
        <taxon>Trinickia</taxon>
    </lineage>
</organism>
<proteinExistence type="predicted"/>
<reference evidence="2 3" key="1">
    <citation type="submission" date="2018-10" db="EMBL/GenBank/DDBJ databases">
        <title>Paraburkholderia sp. 7MK8-2, isolated from soil.</title>
        <authorList>
            <person name="Gao Z.-H."/>
            <person name="Qiu L.-H."/>
        </authorList>
    </citation>
    <scope>NUCLEOTIDE SEQUENCE [LARGE SCALE GENOMIC DNA]</scope>
    <source>
        <strain evidence="2 3">7MK8-2</strain>
    </source>
</reference>
<gene>
    <name evidence="2" type="ORF">D7S89_15760</name>
</gene>
<evidence type="ECO:0000313" key="2">
    <source>
        <dbReference type="EMBL" id="RKP46820.1"/>
    </source>
</evidence>
<evidence type="ECO:0000256" key="1">
    <source>
        <dbReference type="SAM" id="MobiDB-lite"/>
    </source>
</evidence>
<dbReference type="RefSeq" id="WP_121278648.1">
    <property type="nucleotide sequence ID" value="NZ_RBZV01000006.1"/>
</dbReference>
<sequence length="248" mass="26838">MFKKETQRPAPVKQPASTSQAPPVQTTPTAASGPGLVEMGKYRYAGGVPPRHTPSSGMPSAREPSAASEPPQARDYTLYRADTRTYEQMQTGFPEGFTAWTPIGVSGAQQLANVFLGSKDTSGLPRHVSDKVGEWPNPKLADLSTYIKYTKDKSTVWVSTAINTEAGGQSSGAPLYKISARFYEFEIQNRQLVPLPNGRTSNLKPSLLLDAPMLEASTIVALNHGPLRDAEVSFLTPIPLSIVEPYHP</sequence>
<feature type="compositionally biased region" description="Polar residues" evidence="1">
    <location>
        <begin position="15"/>
        <end position="30"/>
    </location>
</feature>
<evidence type="ECO:0000313" key="3">
    <source>
        <dbReference type="Proteomes" id="UP000280434"/>
    </source>
</evidence>
<accession>A0A494X8N8</accession>
<protein>
    <submittedName>
        <fullName evidence="2">Uncharacterized protein</fullName>
    </submittedName>
</protein>
<dbReference type="OrthoDB" id="9131958at2"/>